<sequence>MRTALNVFRAKIPEPMRTILACRNPQTLEEAMNILFTSGYADYGGEHKNNNSNNRNLNRSRTDNSNGNYRDAQSNRNNNGGRHLYSNSHRGSHVNSTFYGNNPHNLIRPCNGSGFQRSGNQIGNNRNQNNYDRNNITTFSNQHQNPFPKPRIPEPMDINMIRDSHNTEYFQNIPLQQNCSGTNFTNNCPQSSYRYPCCNQPRAERGNDALVKISNSVNFSGQTGHPNYPNIVNYNMRSENFPFPATTDNYRI</sequence>
<comment type="caution">
    <text evidence="2">The sequence shown here is derived from an EMBL/GenBank/DDBJ whole genome shotgun (WGS) entry which is preliminary data.</text>
</comment>
<protein>
    <submittedName>
        <fullName evidence="2">Uncharacterized protein</fullName>
    </submittedName>
</protein>
<organism evidence="2 3">
    <name type="scientific">Lucilia cuprina</name>
    <name type="common">Green bottle fly</name>
    <name type="synonym">Australian sheep blowfly</name>
    <dbReference type="NCBI Taxonomy" id="7375"/>
    <lineage>
        <taxon>Eukaryota</taxon>
        <taxon>Metazoa</taxon>
        <taxon>Ecdysozoa</taxon>
        <taxon>Arthropoda</taxon>
        <taxon>Hexapoda</taxon>
        <taxon>Insecta</taxon>
        <taxon>Pterygota</taxon>
        <taxon>Neoptera</taxon>
        <taxon>Endopterygota</taxon>
        <taxon>Diptera</taxon>
        <taxon>Brachycera</taxon>
        <taxon>Muscomorpha</taxon>
        <taxon>Oestroidea</taxon>
        <taxon>Calliphoridae</taxon>
        <taxon>Luciliinae</taxon>
        <taxon>Lucilia</taxon>
    </lineage>
</organism>
<dbReference type="AlphaFoldDB" id="A0A0L0C263"/>
<evidence type="ECO:0000313" key="3">
    <source>
        <dbReference type="Proteomes" id="UP000037069"/>
    </source>
</evidence>
<name>A0A0L0C263_LUCCU</name>
<keyword evidence="3" id="KW-1185">Reference proteome</keyword>
<feature type="compositionally biased region" description="Low complexity" evidence="1">
    <location>
        <begin position="50"/>
        <end position="66"/>
    </location>
</feature>
<reference evidence="2 3" key="1">
    <citation type="journal article" date="2015" name="Nat. Commun.">
        <title>Lucilia cuprina genome unlocks parasitic fly biology to underpin future interventions.</title>
        <authorList>
            <person name="Anstead C.A."/>
            <person name="Korhonen P.K."/>
            <person name="Young N.D."/>
            <person name="Hall R.S."/>
            <person name="Jex A.R."/>
            <person name="Murali S.C."/>
            <person name="Hughes D.S."/>
            <person name="Lee S.F."/>
            <person name="Perry T."/>
            <person name="Stroehlein A.J."/>
            <person name="Ansell B.R."/>
            <person name="Breugelmans B."/>
            <person name="Hofmann A."/>
            <person name="Qu J."/>
            <person name="Dugan S."/>
            <person name="Lee S.L."/>
            <person name="Chao H."/>
            <person name="Dinh H."/>
            <person name="Han Y."/>
            <person name="Doddapaneni H.V."/>
            <person name="Worley K.C."/>
            <person name="Muzny D.M."/>
            <person name="Ioannidis P."/>
            <person name="Waterhouse R.M."/>
            <person name="Zdobnov E.M."/>
            <person name="James P.J."/>
            <person name="Bagnall N.H."/>
            <person name="Kotze A.C."/>
            <person name="Gibbs R.A."/>
            <person name="Richards S."/>
            <person name="Batterham P."/>
            <person name="Gasser R.B."/>
        </authorList>
    </citation>
    <scope>NUCLEOTIDE SEQUENCE [LARGE SCALE GENOMIC DNA]</scope>
    <source>
        <strain evidence="2 3">LS</strain>
        <tissue evidence="2">Full body</tissue>
    </source>
</reference>
<dbReference type="Proteomes" id="UP000037069">
    <property type="component" value="Unassembled WGS sequence"/>
</dbReference>
<feature type="region of interest" description="Disordered" evidence="1">
    <location>
        <begin position="46"/>
        <end position="134"/>
    </location>
</feature>
<feature type="compositionally biased region" description="Low complexity" evidence="1">
    <location>
        <begin position="119"/>
        <end position="134"/>
    </location>
</feature>
<feature type="compositionally biased region" description="Polar residues" evidence="1">
    <location>
        <begin position="67"/>
        <end position="104"/>
    </location>
</feature>
<accession>A0A0L0C263</accession>
<dbReference type="EMBL" id="JRES01001106">
    <property type="protein sequence ID" value="KNC25514.1"/>
    <property type="molecule type" value="Genomic_DNA"/>
</dbReference>
<evidence type="ECO:0000256" key="1">
    <source>
        <dbReference type="SAM" id="MobiDB-lite"/>
    </source>
</evidence>
<evidence type="ECO:0000313" key="2">
    <source>
        <dbReference type="EMBL" id="KNC25514.1"/>
    </source>
</evidence>
<gene>
    <name evidence="2" type="ORF">FF38_01480</name>
</gene>
<proteinExistence type="predicted"/>